<sequence length="91" mass="10623">MFRARARCILRKPRHGYGQHQRRAFFEVPMFLIPPIIDDFASYESIESSVLFENKIPVEGLFTLFRMSAAASLAISYCRHWCSNNVHTESR</sequence>
<dbReference type="RefSeq" id="XP_001592987.1">
    <property type="nucleotide sequence ID" value="XM_001592937.1"/>
</dbReference>
<gene>
    <name evidence="1" type="ORF">SS1G_05909</name>
</gene>
<dbReference type="Proteomes" id="UP000001312">
    <property type="component" value="Unassembled WGS sequence"/>
</dbReference>
<organism evidence="1 2">
    <name type="scientific">Sclerotinia sclerotiorum (strain ATCC 18683 / 1980 / Ss-1)</name>
    <name type="common">White mold</name>
    <name type="synonym">Whetzelinia sclerotiorum</name>
    <dbReference type="NCBI Taxonomy" id="665079"/>
    <lineage>
        <taxon>Eukaryota</taxon>
        <taxon>Fungi</taxon>
        <taxon>Dikarya</taxon>
        <taxon>Ascomycota</taxon>
        <taxon>Pezizomycotina</taxon>
        <taxon>Leotiomycetes</taxon>
        <taxon>Helotiales</taxon>
        <taxon>Sclerotiniaceae</taxon>
        <taxon>Sclerotinia</taxon>
    </lineage>
</organism>
<reference evidence="2" key="1">
    <citation type="journal article" date="2011" name="PLoS Genet.">
        <title>Genomic analysis of the necrotrophic fungal pathogens Sclerotinia sclerotiorum and Botrytis cinerea.</title>
        <authorList>
            <person name="Amselem J."/>
            <person name="Cuomo C.A."/>
            <person name="van Kan J.A."/>
            <person name="Viaud M."/>
            <person name="Benito E.P."/>
            <person name="Couloux A."/>
            <person name="Coutinho P.M."/>
            <person name="de Vries R.P."/>
            <person name="Dyer P.S."/>
            <person name="Fillinger S."/>
            <person name="Fournier E."/>
            <person name="Gout L."/>
            <person name="Hahn M."/>
            <person name="Kohn L."/>
            <person name="Lapalu N."/>
            <person name="Plummer K.M."/>
            <person name="Pradier J.M."/>
            <person name="Quevillon E."/>
            <person name="Sharon A."/>
            <person name="Simon A."/>
            <person name="ten Have A."/>
            <person name="Tudzynski B."/>
            <person name="Tudzynski P."/>
            <person name="Wincker P."/>
            <person name="Andrew M."/>
            <person name="Anthouard V."/>
            <person name="Beever R.E."/>
            <person name="Beffa R."/>
            <person name="Benoit I."/>
            <person name="Bouzid O."/>
            <person name="Brault B."/>
            <person name="Chen Z."/>
            <person name="Choquer M."/>
            <person name="Collemare J."/>
            <person name="Cotton P."/>
            <person name="Danchin E.G."/>
            <person name="Da Silva C."/>
            <person name="Gautier A."/>
            <person name="Giraud C."/>
            <person name="Giraud T."/>
            <person name="Gonzalez C."/>
            <person name="Grossetete S."/>
            <person name="Guldener U."/>
            <person name="Henrissat B."/>
            <person name="Howlett B.J."/>
            <person name="Kodira C."/>
            <person name="Kretschmer M."/>
            <person name="Lappartient A."/>
            <person name="Leroch M."/>
            <person name="Levis C."/>
            <person name="Mauceli E."/>
            <person name="Neuveglise C."/>
            <person name="Oeser B."/>
            <person name="Pearson M."/>
            <person name="Poulain J."/>
            <person name="Poussereau N."/>
            <person name="Quesneville H."/>
            <person name="Rascle C."/>
            <person name="Schumacher J."/>
            <person name="Segurens B."/>
            <person name="Sexton A."/>
            <person name="Silva E."/>
            <person name="Sirven C."/>
            <person name="Soanes D.M."/>
            <person name="Talbot N.J."/>
            <person name="Templeton M."/>
            <person name="Yandava C."/>
            <person name="Yarden O."/>
            <person name="Zeng Q."/>
            <person name="Rollins J.A."/>
            <person name="Lebrun M.H."/>
            <person name="Dickman M."/>
        </authorList>
    </citation>
    <scope>NUCLEOTIDE SEQUENCE [LARGE SCALE GENOMIC DNA]</scope>
    <source>
        <strain evidence="2">ATCC 18683 / 1980 / Ss-1</strain>
    </source>
</reference>
<keyword evidence="2" id="KW-1185">Reference proteome</keyword>
<dbReference type="InParanoid" id="A7EKR2"/>
<evidence type="ECO:0000313" key="2">
    <source>
        <dbReference type="Proteomes" id="UP000001312"/>
    </source>
</evidence>
<dbReference type="AlphaFoldDB" id="A7EKR2"/>
<dbReference type="HOGENOM" id="CLU_2428395_0_0_1"/>
<accession>A7EKR2</accession>
<evidence type="ECO:0000313" key="1">
    <source>
        <dbReference type="EMBL" id="EDO03428.1"/>
    </source>
</evidence>
<dbReference type="KEGG" id="ssl:SS1G_05909"/>
<protein>
    <submittedName>
        <fullName evidence="1">Uncharacterized protein</fullName>
    </submittedName>
</protein>
<dbReference type="GeneID" id="5489064"/>
<dbReference type="EMBL" id="CH476627">
    <property type="protein sequence ID" value="EDO03428.1"/>
    <property type="molecule type" value="Genomic_DNA"/>
</dbReference>
<proteinExistence type="predicted"/>
<name>A7EKR2_SCLS1</name>